<organism evidence="2 3">
    <name type="scientific">Marinicauda algicola</name>
    <dbReference type="NCBI Taxonomy" id="2029849"/>
    <lineage>
        <taxon>Bacteria</taxon>
        <taxon>Pseudomonadati</taxon>
        <taxon>Pseudomonadota</taxon>
        <taxon>Alphaproteobacteria</taxon>
        <taxon>Maricaulales</taxon>
        <taxon>Maricaulaceae</taxon>
        <taxon>Marinicauda</taxon>
    </lineage>
</organism>
<keyword evidence="1" id="KW-1133">Transmembrane helix</keyword>
<feature type="transmembrane region" description="Helical" evidence="1">
    <location>
        <begin position="20"/>
        <end position="40"/>
    </location>
</feature>
<keyword evidence="1" id="KW-0812">Transmembrane</keyword>
<proteinExistence type="predicted"/>
<evidence type="ECO:0000313" key="3">
    <source>
        <dbReference type="Proteomes" id="UP000308054"/>
    </source>
</evidence>
<keyword evidence="1" id="KW-0472">Membrane</keyword>
<gene>
    <name evidence="2" type="ORF">E5163_09440</name>
</gene>
<evidence type="ECO:0000313" key="2">
    <source>
        <dbReference type="EMBL" id="TGY89329.1"/>
    </source>
</evidence>
<dbReference type="EMBL" id="SRXW01000002">
    <property type="protein sequence ID" value="TGY89329.1"/>
    <property type="molecule type" value="Genomic_DNA"/>
</dbReference>
<dbReference type="RefSeq" id="WP_135995869.1">
    <property type="nucleotide sequence ID" value="NZ_CP071057.1"/>
</dbReference>
<reference evidence="2 3" key="1">
    <citation type="journal article" date="2017" name="Int. J. Syst. Evol. Microbiol.">
        <title>Marinicauda algicola sp. nov., isolated from a marine red alga Rhodosorus marinus.</title>
        <authorList>
            <person name="Jeong S.E."/>
            <person name="Jeon S.H."/>
            <person name="Chun B.H."/>
            <person name="Kim D.W."/>
            <person name="Jeon C.O."/>
        </authorList>
    </citation>
    <scope>NUCLEOTIDE SEQUENCE [LARGE SCALE GENOMIC DNA]</scope>
    <source>
        <strain evidence="2 3">JCM 31718</strain>
    </source>
</reference>
<accession>A0A4V6RF52</accession>
<dbReference type="Proteomes" id="UP000308054">
    <property type="component" value="Unassembled WGS sequence"/>
</dbReference>
<evidence type="ECO:0000256" key="1">
    <source>
        <dbReference type="SAM" id="Phobius"/>
    </source>
</evidence>
<dbReference type="AlphaFoldDB" id="A0A4V6RF52"/>
<sequence>MVVDTEIPLRRGEPEGLRRLILIVSFILGPLTVFAVSEYVTGGYYLRLLASFGALSFDPPGAGLVALGRKMFTAFLWLPSLYIATGASCAYAILTLLVLKPVTWWRAARSRA</sequence>
<keyword evidence="3" id="KW-1185">Reference proteome</keyword>
<name>A0A4V6RF52_9PROT</name>
<feature type="transmembrane region" description="Helical" evidence="1">
    <location>
        <begin position="74"/>
        <end position="99"/>
    </location>
</feature>
<comment type="caution">
    <text evidence="2">The sequence shown here is derived from an EMBL/GenBank/DDBJ whole genome shotgun (WGS) entry which is preliminary data.</text>
</comment>
<protein>
    <submittedName>
        <fullName evidence="2">Uncharacterized protein</fullName>
    </submittedName>
</protein>